<organism evidence="13 14">
    <name type="scientific">Metarhizium anisopliae (strain ARSEF 549)</name>
    <dbReference type="NCBI Taxonomy" id="3151832"/>
    <lineage>
        <taxon>Eukaryota</taxon>
        <taxon>Fungi</taxon>
        <taxon>Dikarya</taxon>
        <taxon>Ascomycota</taxon>
        <taxon>Pezizomycotina</taxon>
        <taxon>Sordariomycetes</taxon>
        <taxon>Hypocreomycetidae</taxon>
        <taxon>Hypocreales</taxon>
        <taxon>Clavicipitaceae</taxon>
        <taxon>Metarhizium</taxon>
    </lineage>
</organism>
<dbReference type="InterPro" id="IPR036286">
    <property type="entry name" value="LexA/Signal_pep-like_sf"/>
</dbReference>
<accession>A0A0B4FL36</accession>
<evidence type="ECO:0000256" key="2">
    <source>
        <dbReference type="ARBA" id="ARBA00007066"/>
    </source>
</evidence>
<dbReference type="InterPro" id="IPR037730">
    <property type="entry name" value="IMP2"/>
</dbReference>
<dbReference type="PANTHER" id="PTHR46041">
    <property type="entry name" value="MITOCHONDRIAL INNER MEMBRANE PROTEASE SUBUNIT 2"/>
    <property type="match status" value="1"/>
</dbReference>
<evidence type="ECO:0000313" key="13">
    <source>
        <dbReference type="EMBL" id="KID71153.1"/>
    </source>
</evidence>
<evidence type="ECO:0000256" key="1">
    <source>
        <dbReference type="ARBA" id="ARBA00004434"/>
    </source>
</evidence>
<keyword evidence="10" id="KW-0472">Membrane</keyword>
<dbReference type="GO" id="GO:0006627">
    <property type="term" value="P:protein processing involved in protein targeting to mitochondrion"/>
    <property type="evidence" value="ECO:0007669"/>
    <property type="project" value="InterPro"/>
</dbReference>
<keyword evidence="7" id="KW-0378">Hydrolase</keyword>
<sequence length="257" mass="28390">MCCGRIDWILDGAPGSTANCQTASATNSTSLALEFAICKGCWNALPNLNLALHNVDSYTTLPRALVYLSGGVDAPMAPGSIWSRVRIPPSGLARAVTLNLMGFATWIPVIAWFNMHVAELTFVDGSSMYPFLNEDKDSTLRRDFCLNYKWSPQEGLERGMVVTLRSPYNPEVVAVKRVVALEGDVVRTKKPYPIPTVRIPQGHVWVEGDGPAGSSLDSNTYGPVSKRLLTGRVTHIVYPLRKFGQVRWWEHESKLVE</sequence>
<evidence type="ECO:0000256" key="4">
    <source>
        <dbReference type="ARBA" id="ARBA00022670"/>
    </source>
</evidence>
<dbReference type="GO" id="GO:0006465">
    <property type="term" value="P:signal peptide processing"/>
    <property type="evidence" value="ECO:0007669"/>
    <property type="project" value="InterPro"/>
</dbReference>
<evidence type="ECO:0000259" key="12">
    <source>
        <dbReference type="Pfam" id="PF10502"/>
    </source>
</evidence>
<dbReference type="InterPro" id="IPR000223">
    <property type="entry name" value="Pept_S26A_signal_pept_1"/>
</dbReference>
<dbReference type="EMBL" id="AZNF01000001">
    <property type="protein sequence ID" value="KID71153.1"/>
    <property type="molecule type" value="Genomic_DNA"/>
</dbReference>
<keyword evidence="5" id="KW-0812">Transmembrane</keyword>
<feature type="active site" evidence="11">
    <location>
        <position position="176"/>
    </location>
</feature>
<feature type="domain" description="Peptidase S26" evidence="12">
    <location>
        <begin position="107"/>
        <end position="189"/>
    </location>
</feature>
<feature type="non-terminal residue" evidence="13">
    <location>
        <position position="1"/>
    </location>
</feature>
<reference evidence="13 14" key="1">
    <citation type="journal article" date="2014" name="Proc. Natl. Acad. Sci. U.S.A.">
        <title>Trajectory and genomic determinants of fungal-pathogen speciation and host adaptation.</title>
        <authorList>
            <person name="Hu X."/>
            <person name="Xiao G."/>
            <person name="Zheng P."/>
            <person name="Shang Y."/>
            <person name="Su Y."/>
            <person name="Zhang X."/>
            <person name="Liu X."/>
            <person name="Zhan S."/>
            <person name="St Leger R.J."/>
            <person name="Wang C."/>
        </authorList>
    </citation>
    <scope>NUCLEOTIDE SEQUENCE [LARGE SCALE GENOMIC DNA]</scope>
    <source>
        <strain evidence="13 14">ARSEF 549</strain>
    </source>
</reference>
<proteinExistence type="inferred from homology"/>
<dbReference type="Proteomes" id="UP000031186">
    <property type="component" value="Unassembled WGS sequence"/>
</dbReference>
<dbReference type="SUPFAM" id="SSF51306">
    <property type="entry name" value="LexA/Signal peptidase"/>
    <property type="match status" value="1"/>
</dbReference>
<protein>
    <recommendedName>
        <fullName evidence="3">Mitochondrial inner membrane protease subunit 2</fullName>
    </recommendedName>
</protein>
<comment type="similarity">
    <text evidence="2">Belongs to the peptidase S26 family. IMP2 subfamily.</text>
</comment>
<dbReference type="PRINTS" id="PR00727">
    <property type="entry name" value="LEADERPTASE"/>
</dbReference>
<comment type="caution">
    <text evidence="13">The sequence shown here is derived from an EMBL/GenBank/DDBJ whole genome shotgun (WGS) entry which is preliminary data.</text>
</comment>
<keyword evidence="6" id="KW-0999">Mitochondrion inner membrane</keyword>
<evidence type="ECO:0000256" key="8">
    <source>
        <dbReference type="ARBA" id="ARBA00022989"/>
    </source>
</evidence>
<dbReference type="AlphaFoldDB" id="A0A0B4FL36"/>
<evidence type="ECO:0000256" key="3">
    <source>
        <dbReference type="ARBA" id="ARBA00013650"/>
    </source>
</evidence>
<name>A0A0B4FL36_METAF</name>
<dbReference type="InterPro" id="IPR019533">
    <property type="entry name" value="Peptidase_S26"/>
</dbReference>
<evidence type="ECO:0000256" key="9">
    <source>
        <dbReference type="ARBA" id="ARBA00023128"/>
    </source>
</evidence>
<dbReference type="GO" id="GO:0042720">
    <property type="term" value="C:mitochondrial inner membrane peptidase complex"/>
    <property type="evidence" value="ECO:0007669"/>
    <property type="project" value="InterPro"/>
</dbReference>
<feature type="active site" evidence="11">
    <location>
        <position position="127"/>
    </location>
</feature>
<keyword evidence="14" id="KW-1185">Reference proteome</keyword>
<evidence type="ECO:0000256" key="10">
    <source>
        <dbReference type="ARBA" id="ARBA00023136"/>
    </source>
</evidence>
<evidence type="ECO:0000256" key="5">
    <source>
        <dbReference type="ARBA" id="ARBA00022692"/>
    </source>
</evidence>
<dbReference type="HOGENOM" id="CLU_028723_4_1_1"/>
<keyword evidence="9" id="KW-0496">Mitochondrion</keyword>
<gene>
    <name evidence="13" type="ORF">MAN_00752</name>
</gene>
<dbReference type="PANTHER" id="PTHR46041:SF2">
    <property type="entry name" value="MITOCHONDRIAL INNER MEMBRANE PROTEASE SUBUNIT 2"/>
    <property type="match status" value="1"/>
</dbReference>
<comment type="subcellular location">
    <subcellularLocation>
        <location evidence="1">Mitochondrion inner membrane</location>
        <topology evidence="1">Single-pass membrane protein</topology>
    </subcellularLocation>
</comment>
<evidence type="ECO:0000256" key="7">
    <source>
        <dbReference type="ARBA" id="ARBA00022801"/>
    </source>
</evidence>
<evidence type="ECO:0000256" key="6">
    <source>
        <dbReference type="ARBA" id="ARBA00022792"/>
    </source>
</evidence>
<dbReference type="VEuPathDB" id="FungiDB:MAN_00752"/>
<evidence type="ECO:0000256" key="11">
    <source>
        <dbReference type="PIRSR" id="PIRSR600223-1"/>
    </source>
</evidence>
<dbReference type="CDD" id="cd06530">
    <property type="entry name" value="S26_SPase_I"/>
    <property type="match status" value="1"/>
</dbReference>
<dbReference type="Pfam" id="PF10502">
    <property type="entry name" value="Peptidase_S26"/>
    <property type="match status" value="1"/>
</dbReference>
<evidence type="ECO:0000313" key="14">
    <source>
        <dbReference type="Proteomes" id="UP000031186"/>
    </source>
</evidence>
<dbReference type="GO" id="GO:0004252">
    <property type="term" value="F:serine-type endopeptidase activity"/>
    <property type="evidence" value="ECO:0007669"/>
    <property type="project" value="InterPro"/>
</dbReference>
<keyword evidence="4" id="KW-0645">Protease</keyword>
<dbReference type="Gene3D" id="2.10.109.10">
    <property type="entry name" value="Umud Fragment, subunit A"/>
    <property type="match status" value="1"/>
</dbReference>
<keyword evidence="8" id="KW-1133">Transmembrane helix</keyword>
<dbReference type="OrthoDB" id="9996127at2759"/>